<dbReference type="STRING" id="937777.Deipe_3545"/>
<evidence type="ECO:0000313" key="2">
    <source>
        <dbReference type="EMBL" id="AFZ68975.1"/>
    </source>
</evidence>
<dbReference type="GO" id="GO:0043023">
    <property type="term" value="F:ribosomal large subunit binding"/>
    <property type="evidence" value="ECO:0007669"/>
    <property type="project" value="TreeGrafter"/>
</dbReference>
<reference evidence="3" key="1">
    <citation type="submission" date="2012-03" db="EMBL/GenBank/DDBJ databases">
        <title>Complete sequence of chromosome of Deinococcus peraridilitoris DSM 19664.</title>
        <authorList>
            <person name="Lucas S."/>
            <person name="Copeland A."/>
            <person name="Lapidus A."/>
            <person name="Glavina del Rio T."/>
            <person name="Dalin E."/>
            <person name="Tice H."/>
            <person name="Bruce D."/>
            <person name="Goodwin L."/>
            <person name="Pitluck S."/>
            <person name="Peters L."/>
            <person name="Mikhailova N."/>
            <person name="Lu M."/>
            <person name="Kyrpides N."/>
            <person name="Mavromatis K."/>
            <person name="Ivanova N."/>
            <person name="Brettin T."/>
            <person name="Detter J.C."/>
            <person name="Han C."/>
            <person name="Larimer F."/>
            <person name="Land M."/>
            <person name="Hauser L."/>
            <person name="Markowitz V."/>
            <person name="Cheng J.-F."/>
            <person name="Hugenholtz P."/>
            <person name="Woyke T."/>
            <person name="Wu D."/>
            <person name="Pukall R."/>
            <person name="Steenblock K."/>
            <person name="Brambilla E."/>
            <person name="Klenk H.-P."/>
            <person name="Eisen J.A."/>
        </authorList>
    </citation>
    <scope>NUCLEOTIDE SEQUENCE [LARGE SCALE GENOMIC DNA]</scope>
    <source>
        <strain evidence="3">DSM 19664 / LMG 22246 / CIP 109416 / KR-200</strain>
    </source>
</reference>
<sequence length="518" mass="57618">MEGLLLARTVRDLQEKLPVRGLGWVFPDETTAALLLEGLGNLVLSYRPPQPGLFVSRERLSGEARTSFQRVLSGRARGELVGITQLKLDRVVQLSFSGERGFVDVPPMRLVFELTGRNTNIVLLEPGEGWDGSIVGAAREITHSRNRFRSVRVGGRYTPPPPYEKFDPRRLGEEEARGLSELPLGRWRDRIDGLGLGLGAELCRRAGIPPAQAPAERWPDALRALRSLVENPTVQEGALAEGVREAVRSEKAEALRKSLREPLTKRRALLHNQLGDVERALQAYETAQHERNQADLLMAYAHRVPPGAFEVELPDFSGEGNVTLSLEPHFSAMQNAEKLYARARRREEVFDRLVLREPALRGELSEVEDQLARLEQLELSELEALARGAVSPRSDRPVLGWRFVSPSGFEVLVGRNNKENDVLTHRVGKSLDYWFHVQGFPGSHVLVRTNGRELALPDILMAASVAAYHSKARGDANVAVDYTRVKNVWKPRGAPAGKVLYTQQKTVFVDPALPADTP</sequence>
<protein>
    <submittedName>
        <fullName evidence="2">Putative RNA-binding protein, snRNP like protein</fullName>
    </submittedName>
</protein>
<dbReference type="Gene3D" id="2.30.310.10">
    <property type="entry name" value="ibrinogen binding protein from staphylococcus aureus domain"/>
    <property type="match status" value="1"/>
</dbReference>
<dbReference type="Pfam" id="PF05670">
    <property type="entry name" value="NFACT-R_1"/>
    <property type="match status" value="1"/>
</dbReference>
<keyword evidence="3" id="KW-1185">Reference proteome</keyword>
<evidence type="ECO:0000259" key="1">
    <source>
        <dbReference type="Pfam" id="PF05670"/>
    </source>
</evidence>
<dbReference type="GO" id="GO:0072344">
    <property type="term" value="P:rescue of stalled ribosome"/>
    <property type="evidence" value="ECO:0007669"/>
    <property type="project" value="TreeGrafter"/>
</dbReference>
<dbReference type="InterPro" id="IPR008532">
    <property type="entry name" value="NFACT_RNA-bd"/>
</dbReference>
<dbReference type="HOGENOM" id="CLU_022481_1_0_0"/>
<dbReference type="GO" id="GO:0000049">
    <property type="term" value="F:tRNA binding"/>
    <property type="evidence" value="ECO:0007669"/>
    <property type="project" value="TreeGrafter"/>
</dbReference>
<name>L0A7D8_DEIPD</name>
<dbReference type="OrthoDB" id="9766163at2"/>
<dbReference type="eggNOG" id="COG1293">
    <property type="taxonomic scope" value="Bacteria"/>
</dbReference>
<feature type="domain" description="NFACT RNA-binding" evidence="1">
    <location>
        <begin position="403"/>
        <end position="493"/>
    </location>
</feature>
<dbReference type="PATRIC" id="fig|937777.3.peg.3555"/>
<gene>
    <name evidence="2" type="ordered locus">Deipe_3545</name>
</gene>
<dbReference type="EMBL" id="CP003382">
    <property type="protein sequence ID" value="AFZ68975.1"/>
    <property type="molecule type" value="Genomic_DNA"/>
</dbReference>
<dbReference type="KEGG" id="dpd:Deipe_3545"/>
<dbReference type="PANTHER" id="PTHR15239">
    <property type="entry name" value="NUCLEAR EXPORT MEDIATOR FACTOR NEMF"/>
    <property type="match status" value="1"/>
</dbReference>
<organism evidence="2 3">
    <name type="scientific">Deinococcus peraridilitoris (strain DSM 19664 / LMG 22246 / CIP 109416 / KR-200)</name>
    <dbReference type="NCBI Taxonomy" id="937777"/>
    <lineage>
        <taxon>Bacteria</taxon>
        <taxon>Thermotogati</taxon>
        <taxon>Deinococcota</taxon>
        <taxon>Deinococci</taxon>
        <taxon>Deinococcales</taxon>
        <taxon>Deinococcaceae</taxon>
        <taxon>Deinococcus</taxon>
    </lineage>
</organism>
<dbReference type="RefSeq" id="WP_015237271.1">
    <property type="nucleotide sequence ID" value="NC_019793.1"/>
</dbReference>
<accession>L0A7D8</accession>
<dbReference type="InterPro" id="IPR051608">
    <property type="entry name" value="RQC_Subunit_NEMF"/>
</dbReference>
<dbReference type="GO" id="GO:1990112">
    <property type="term" value="C:RQC complex"/>
    <property type="evidence" value="ECO:0007669"/>
    <property type="project" value="TreeGrafter"/>
</dbReference>
<dbReference type="Proteomes" id="UP000010467">
    <property type="component" value="Chromosome"/>
</dbReference>
<dbReference type="Pfam" id="PF05833">
    <property type="entry name" value="NFACT_N"/>
    <property type="match status" value="2"/>
</dbReference>
<dbReference type="AlphaFoldDB" id="L0A7D8"/>
<dbReference type="PANTHER" id="PTHR15239:SF6">
    <property type="entry name" value="RIBOSOME QUALITY CONTROL COMPLEX SUBUNIT NEMF"/>
    <property type="match status" value="1"/>
</dbReference>
<evidence type="ECO:0000313" key="3">
    <source>
        <dbReference type="Proteomes" id="UP000010467"/>
    </source>
</evidence>
<proteinExistence type="predicted"/>